<feature type="transmembrane region" description="Helical" evidence="1">
    <location>
        <begin position="27"/>
        <end position="49"/>
    </location>
</feature>
<keyword evidence="1" id="KW-1133">Transmembrane helix</keyword>
<keyword evidence="1" id="KW-0472">Membrane</keyword>
<name>A0A0F9J057_9ZZZZ</name>
<reference evidence="2" key="1">
    <citation type="journal article" date="2015" name="Nature">
        <title>Complex archaea that bridge the gap between prokaryotes and eukaryotes.</title>
        <authorList>
            <person name="Spang A."/>
            <person name="Saw J.H."/>
            <person name="Jorgensen S.L."/>
            <person name="Zaremba-Niedzwiedzka K."/>
            <person name="Martijn J."/>
            <person name="Lind A.E."/>
            <person name="van Eijk R."/>
            <person name="Schleper C."/>
            <person name="Guy L."/>
            <person name="Ettema T.J."/>
        </authorList>
    </citation>
    <scope>NUCLEOTIDE SEQUENCE</scope>
</reference>
<sequence length="217" mass="24577">MLTYTQPATDTIRRAVEAGSTGLPVTMVVLTGVMAILTVVMVILTVYVCRYAKRTLKATQESLDYFAKPLVGLKPEPGTSQEFPAHEPDSDQRIAGGLLQLMNESAMPIRIDKKEDVCVCKLEDRSSASSASVNVRRKRLAVQDVPRWSWPLSLHRMLRIPVVFSLQRGKTLPQEDMTIVVEVSVSYTYRGRRFPLKQEFSYTLQPPEQWHPQQQDE</sequence>
<evidence type="ECO:0000256" key="1">
    <source>
        <dbReference type="SAM" id="Phobius"/>
    </source>
</evidence>
<evidence type="ECO:0000313" key="2">
    <source>
        <dbReference type="EMBL" id="KKL92637.1"/>
    </source>
</evidence>
<dbReference type="EMBL" id="LAZR01019411">
    <property type="protein sequence ID" value="KKL92637.1"/>
    <property type="molecule type" value="Genomic_DNA"/>
</dbReference>
<protein>
    <submittedName>
        <fullName evidence="2">Uncharacterized protein</fullName>
    </submittedName>
</protein>
<proteinExistence type="predicted"/>
<dbReference type="AlphaFoldDB" id="A0A0F9J057"/>
<accession>A0A0F9J057</accession>
<comment type="caution">
    <text evidence="2">The sequence shown here is derived from an EMBL/GenBank/DDBJ whole genome shotgun (WGS) entry which is preliminary data.</text>
</comment>
<keyword evidence="1" id="KW-0812">Transmembrane</keyword>
<organism evidence="2">
    <name type="scientific">marine sediment metagenome</name>
    <dbReference type="NCBI Taxonomy" id="412755"/>
    <lineage>
        <taxon>unclassified sequences</taxon>
        <taxon>metagenomes</taxon>
        <taxon>ecological metagenomes</taxon>
    </lineage>
</organism>
<gene>
    <name evidence="2" type="ORF">LCGC14_1882680</name>
</gene>